<evidence type="ECO:0000256" key="1">
    <source>
        <dbReference type="ARBA" id="ARBA00001937"/>
    </source>
</evidence>
<evidence type="ECO:0000256" key="4">
    <source>
        <dbReference type="ARBA" id="ARBA00023239"/>
    </source>
</evidence>
<keyword evidence="4 5" id="KW-0456">Lyase</keyword>
<comment type="function">
    <text evidence="5">Catalyzes the conversion of GDP-D-mannose to GDP-4-dehydro-6-deoxy-D-mannose.</text>
</comment>
<dbReference type="RefSeq" id="WP_406751240.1">
    <property type="nucleotide sequence ID" value="NZ_JBEWZH010000005.1"/>
</dbReference>
<evidence type="ECO:0000256" key="3">
    <source>
        <dbReference type="ARBA" id="ARBA00011989"/>
    </source>
</evidence>
<sequence>MSQAQKVALITGITGQDGAYLAELLLGKGYRVHGIKRRSSMINTQRIDHLYQDPHVNSSNFHLHYGDLSDSTNIIRIIQEVQPDEIYNLGAMSHVKVSFDEPEYTAQVDGLGTLRILEAVRLLGLTQKTKIYQASTSELYGLVQEVPQSEKTPFYPRSPYAVAKIYGYWITVNYREAYQMFAVNGILFNHESPLRGETFVTRKITRGVSQIALGQQDKIYLGNLDAKRDWGHAKDYVEAMWLILQQEQPEDFVIATGITTSVRDFVIMAFNEVGIELEFKGTGIEEVALVKACHHPLYQVELGKEVLAIDPRYFRPTEVELLIGDPTKAQTKLGWKLKYDLPALVKDMMSSDIQLFSK</sequence>
<dbReference type="Proteomes" id="UP001623558">
    <property type="component" value="Unassembled WGS sequence"/>
</dbReference>
<comment type="caution">
    <text evidence="7">The sequence shown here is derived from an EMBL/GenBank/DDBJ whole genome shotgun (WGS) entry which is preliminary data.</text>
</comment>
<accession>A0ABW8RXE3</accession>
<gene>
    <name evidence="5 7" type="primary">gmd</name>
    <name evidence="7" type="ORF">U0R11_08285</name>
</gene>
<dbReference type="InterPro" id="IPR016040">
    <property type="entry name" value="NAD(P)-bd_dom"/>
</dbReference>
<dbReference type="GO" id="GO:0008446">
    <property type="term" value="F:GDP-mannose 4,6-dehydratase activity"/>
    <property type="evidence" value="ECO:0007669"/>
    <property type="project" value="UniProtKB-EC"/>
</dbReference>
<keyword evidence="8" id="KW-1185">Reference proteome</keyword>
<organism evidence="7 8">
    <name type="scientific">Aquirufa salirivi</name>
    <dbReference type="NCBI Taxonomy" id="3104729"/>
    <lineage>
        <taxon>Bacteria</taxon>
        <taxon>Pseudomonadati</taxon>
        <taxon>Bacteroidota</taxon>
        <taxon>Cytophagia</taxon>
        <taxon>Cytophagales</taxon>
        <taxon>Flectobacillaceae</taxon>
        <taxon>Aquirufa</taxon>
    </lineage>
</organism>
<comment type="cofactor">
    <cofactor evidence="1 5">
        <name>NADP(+)</name>
        <dbReference type="ChEBI" id="CHEBI:58349"/>
    </cofactor>
</comment>
<reference evidence="7 8" key="1">
    <citation type="submission" date="2024-07" db="EMBL/GenBank/DDBJ databases">
        <authorList>
            <person name="Pitt A."/>
            <person name="Hahn M.W."/>
        </authorList>
    </citation>
    <scope>NUCLEOTIDE SEQUENCE [LARGE SCALE GENOMIC DNA]</scope>
    <source>
        <strain evidence="7 8">1-SAACH-A3</strain>
    </source>
</reference>
<feature type="domain" description="NAD(P)-binding" evidence="6">
    <location>
        <begin position="9"/>
        <end position="348"/>
    </location>
</feature>
<comment type="catalytic activity">
    <reaction evidence="5">
        <text>GDP-alpha-D-mannose = GDP-4-dehydro-alpha-D-rhamnose + H2O</text>
        <dbReference type="Rhea" id="RHEA:23820"/>
        <dbReference type="ChEBI" id="CHEBI:15377"/>
        <dbReference type="ChEBI" id="CHEBI:57527"/>
        <dbReference type="ChEBI" id="CHEBI:57964"/>
        <dbReference type="EC" id="4.2.1.47"/>
    </reaction>
</comment>
<comment type="caution">
    <text evidence="5">Lacks conserved residue(s) required for the propagation of feature annotation.</text>
</comment>
<dbReference type="PANTHER" id="PTHR43715:SF1">
    <property type="entry name" value="GDP-MANNOSE 4,6 DEHYDRATASE"/>
    <property type="match status" value="1"/>
</dbReference>
<name>A0ABW8RXE3_9BACT</name>
<evidence type="ECO:0000256" key="5">
    <source>
        <dbReference type="HAMAP-Rule" id="MF_00955"/>
    </source>
</evidence>
<keyword evidence="5" id="KW-0521">NADP</keyword>
<dbReference type="SUPFAM" id="SSF51735">
    <property type="entry name" value="NAD(P)-binding Rossmann-fold domains"/>
    <property type="match status" value="1"/>
</dbReference>
<dbReference type="EC" id="4.2.1.47" evidence="3 5"/>
<dbReference type="Gene3D" id="3.40.50.720">
    <property type="entry name" value="NAD(P)-binding Rossmann-like Domain"/>
    <property type="match status" value="1"/>
</dbReference>
<dbReference type="NCBIfam" id="TIGR01472">
    <property type="entry name" value="gmd"/>
    <property type="match status" value="1"/>
</dbReference>
<dbReference type="PANTHER" id="PTHR43715">
    <property type="entry name" value="GDP-MANNOSE 4,6-DEHYDRATASE"/>
    <property type="match status" value="1"/>
</dbReference>
<comment type="similarity">
    <text evidence="2 5">Belongs to the NAD(P)-dependent epimerase/dehydratase family. GDP-mannose 4,6-dehydratase subfamily.</text>
</comment>
<dbReference type="EMBL" id="JBEWZH010000005">
    <property type="protein sequence ID" value="MFL0162385.1"/>
    <property type="molecule type" value="Genomic_DNA"/>
</dbReference>
<dbReference type="InterPro" id="IPR006368">
    <property type="entry name" value="GDP_Man_deHydtase"/>
</dbReference>
<evidence type="ECO:0000259" key="6">
    <source>
        <dbReference type="Pfam" id="PF16363"/>
    </source>
</evidence>
<dbReference type="Gene3D" id="3.90.25.10">
    <property type="entry name" value="UDP-galactose 4-epimerase, domain 1"/>
    <property type="match status" value="1"/>
</dbReference>
<evidence type="ECO:0000313" key="7">
    <source>
        <dbReference type="EMBL" id="MFL0162385.1"/>
    </source>
</evidence>
<dbReference type="InterPro" id="IPR036291">
    <property type="entry name" value="NAD(P)-bd_dom_sf"/>
</dbReference>
<dbReference type="CDD" id="cd05260">
    <property type="entry name" value="GDP_MD_SDR_e"/>
    <property type="match status" value="1"/>
</dbReference>
<evidence type="ECO:0000256" key="2">
    <source>
        <dbReference type="ARBA" id="ARBA00009263"/>
    </source>
</evidence>
<protein>
    <recommendedName>
        <fullName evidence="3 5">GDP-mannose 4,6-dehydratase</fullName>
        <ecNumber evidence="3 5">4.2.1.47</ecNumber>
    </recommendedName>
    <alternativeName>
        <fullName evidence="5">GDP-D-mannose dehydratase</fullName>
    </alternativeName>
</protein>
<dbReference type="HAMAP" id="MF_00955">
    <property type="entry name" value="GDP_Man_dehydratase"/>
    <property type="match status" value="1"/>
</dbReference>
<dbReference type="Pfam" id="PF16363">
    <property type="entry name" value="GDP_Man_Dehyd"/>
    <property type="match status" value="1"/>
</dbReference>
<evidence type="ECO:0000313" key="8">
    <source>
        <dbReference type="Proteomes" id="UP001623558"/>
    </source>
</evidence>
<proteinExistence type="inferred from homology"/>